<evidence type="ECO:0000256" key="3">
    <source>
        <dbReference type="ARBA" id="ARBA00022692"/>
    </source>
</evidence>
<feature type="transmembrane region" description="Helical" evidence="6">
    <location>
        <begin position="102"/>
        <end position="121"/>
    </location>
</feature>
<evidence type="ECO:0000256" key="6">
    <source>
        <dbReference type="SAM" id="Phobius"/>
    </source>
</evidence>
<keyword evidence="3 6" id="KW-0812">Transmembrane</keyword>
<evidence type="ECO:0000256" key="4">
    <source>
        <dbReference type="ARBA" id="ARBA00022989"/>
    </source>
</evidence>
<evidence type="ECO:0000256" key="2">
    <source>
        <dbReference type="ARBA" id="ARBA00022475"/>
    </source>
</evidence>
<proteinExistence type="predicted"/>
<keyword evidence="2" id="KW-1003">Cell membrane</keyword>
<keyword evidence="8" id="KW-1185">Reference proteome</keyword>
<feature type="transmembrane region" description="Helical" evidence="6">
    <location>
        <begin position="127"/>
        <end position="145"/>
    </location>
</feature>
<dbReference type="EMBL" id="JBBLZC010000017">
    <property type="protein sequence ID" value="MEK0084665.1"/>
    <property type="molecule type" value="Genomic_DNA"/>
</dbReference>
<name>A0ABU8XTY0_9PROT</name>
<evidence type="ECO:0000313" key="8">
    <source>
        <dbReference type="Proteomes" id="UP001375743"/>
    </source>
</evidence>
<dbReference type="Proteomes" id="UP001375743">
    <property type="component" value="Unassembled WGS sequence"/>
</dbReference>
<keyword evidence="5 6" id="KW-0472">Membrane</keyword>
<dbReference type="InterPro" id="IPR005495">
    <property type="entry name" value="LptG/LptF_permease"/>
</dbReference>
<reference evidence="7 8" key="1">
    <citation type="submission" date="2024-01" db="EMBL/GenBank/DDBJ databases">
        <title>Multi-omics insights into the function and evolution of sodium benzoate biodegradation pathways in Benzoatithermus flavus gen. nov., sp. nov. from hot spring.</title>
        <authorList>
            <person name="Hu C.-J."/>
            <person name="Li W.-J."/>
        </authorList>
    </citation>
    <scope>NUCLEOTIDE SEQUENCE [LARGE SCALE GENOMIC DNA]</scope>
    <source>
        <strain evidence="7 8">SYSU G07066</strain>
    </source>
</reference>
<feature type="transmembrane region" description="Helical" evidence="6">
    <location>
        <begin position="63"/>
        <end position="81"/>
    </location>
</feature>
<accession>A0ABU8XTY0</accession>
<feature type="transmembrane region" description="Helical" evidence="6">
    <location>
        <begin position="315"/>
        <end position="334"/>
    </location>
</feature>
<evidence type="ECO:0000256" key="1">
    <source>
        <dbReference type="ARBA" id="ARBA00004651"/>
    </source>
</evidence>
<sequence length="406" mass="44791">MSIYSRYLLGQIARPMITTILVALIALLAERTLRVVDLVVGWRGSLFVVFEMLGYLVPHYMGLALPVAFFIGILLTFSRLSREGELAAMHASGAGLARLVRPILIASFLLAAVTAFLVSQLQPYGRYAYRAATFALTNASFTTLLQSGLFTTVRDTTYMVEDLSEDKTAMRKVFIHRGKPGDDALTVTAVEGRVERSGPVSPIVLVLRNGLQLLVPAGSKEKASGADEGRPREIVARFRSFDTTFGNPDEAFRPRGEDEREMTLLELWTARNDPPPGVKPWEIRAELNGRLVRILALPVLPFMAIPLALGRVRAQRSYGLVVGLAVLIAFNQVIQLGESLADNNRLPCWLALWVPFSIFALGSLVAFVRTATRVPDPRFAFWLDYQLGRLRSLLPQRRGPAAAARG</sequence>
<evidence type="ECO:0000313" key="7">
    <source>
        <dbReference type="EMBL" id="MEK0084665.1"/>
    </source>
</evidence>
<dbReference type="PANTHER" id="PTHR33529:SF2">
    <property type="entry name" value="LIPOPOLYSACCHARIDE EXPORT SYSTEM PERMEASE PROTEIN LPTG"/>
    <property type="match status" value="1"/>
</dbReference>
<evidence type="ECO:0000256" key="5">
    <source>
        <dbReference type="ARBA" id="ARBA00023136"/>
    </source>
</evidence>
<dbReference type="Pfam" id="PF03739">
    <property type="entry name" value="LptF_LptG"/>
    <property type="match status" value="1"/>
</dbReference>
<dbReference type="RefSeq" id="WP_418160517.1">
    <property type="nucleotide sequence ID" value="NZ_JBBLZC010000017.1"/>
</dbReference>
<comment type="caution">
    <text evidence="7">The sequence shown here is derived from an EMBL/GenBank/DDBJ whole genome shotgun (WGS) entry which is preliminary data.</text>
</comment>
<gene>
    <name evidence="7" type="ORF">U1T56_16030</name>
</gene>
<comment type="subcellular location">
    <subcellularLocation>
        <location evidence="1">Cell membrane</location>
        <topology evidence="1">Multi-pass membrane protein</topology>
    </subcellularLocation>
</comment>
<feature type="transmembrane region" description="Helical" evidence="6">
    <location>
        <begin position="12"/>
        <end position="29"/>
    </location>
</feature>
<dbReference type="PANTHER" id="PTHR33529">
    <property type="entry name" value="SLR0882 PROTEIN-RELATED"/>
    <property type="match status" value="1"/>
</dbReference>
<feature type="transmembrane region" description="Helical" evidence="6">
    <location>
        <begin position="346"/>
        <end position="368"/>
    </location>
</feature>
<organism evidence="7 8">
    <name type="scientific">Benzoatithermus flavus</name>
    <dbReference type="NCBI Taxonomy" id="3108223"/>
    <lineage>
        <taxon>Bacteria</taxon>
        <taxon>Pseudomonadati</taxon>
        <taxon>Pseudomonadota</taxon>
        <taxon>Alphaproteobacteria</taxon>
        <taxon>Geminicoccales</taxon>
        <taxon>Geminicoccaceae</taxon>
        <taxon>Benzoatithermus</taxon>
    </lineage>
</organism>
<keyword evidence="4 6" id="KW-1133">Transmembrane helix</keyword>
<protein>
    <submittedName>
        <fullName evidence="7">LptF/LptG family permease</fullName>
    </submittedName>
</protein>